<sequence length="509" mass="56889">MSRTIELGRAVLCSPNSQLQLWLTTLITLSPQHDSTNLHQLSKRVLLDYLIARNAWVCRGNGLHIMIELTVQGEPLGGNEMRELARMILNAQIWSQLNLRPSLPLNNFNEDALLPDSGKLQINISHSRIEPEMSDKKPHRLCLNVPFEDAKPPPNVSVLTLQSLQFSMEIVEMKAPRNSKKRKCSQRSSPSRNSSSPARKRLFDKQEVRAPEGSTIPFEPEGEILTTLNQQNDGETSARSSYLCIKRRKESVSDRTSILNYSRPIDLREVGKLVDAAMRLSISEASPRSTTGLKIVTNSFAGTLAEISPSLWSPGYLLAVSQRAHFVPIVSHSLNRATMLKSRSTSLQAKVETLRRTSSTTKVYHSSTRVDNTQDEDDTVTNLLKARLWIHMQKKLFETGTTAPLKSFCASDNILPAVPSSDDLLDESPVWKEMVEHEVPKFHYVYGGTDELDEEGYEIGFHPSSSDRNHPMASESVLWDTESKPAIESADDMLLGSTATRGTTKITPF</sequence>
<keyword evidence="2" id="KW-1185">Reference proteome</keyword>
<evidence type="ECO:0000313" key="2">
    <source>
        <dbReference type="Proteomes" id="UP000799755"/>
    </source>
</evidence>
<name>A0ACB6QLT6_9PLEO</name>
<reference evidence="1" key="1">
    <citation type="journal article" date="2020" name="Stud. Mycol.">
        <title>101 Dothideomycetes genomes: a test case for predicting lifestyles and emergence of pathogens.</title>
        <authorList>
            <person name="Haridas S."/>
            <person name="Albert R."/>
            <person name="Binder M."/>
            <person name="Bloem J."/>
            <person name="Labutti K."/>
            <person name="Salamov A."/>
            <person name="Andreopoulos B."/>
            <person name="Baker S."/>
            <person name="Barry K."/>
            <person name="Bills G."/>
            <person name="Bluhm B."/>
            <person name="Cannon C."/>
            <person name="Castanera R."/>
            <person name="Culley D."/>
            <person name="Daum C."/>
            <person name="Ezra D."/>
            <person name="Gonzalez J."/>
            <person name="Henrissat B."/>
            <person name="Kuo A."/>
            <person name="Liang C."/>
            <person name="Lipzen A."/>
            <person name="Lutzoni F."/>
            <person name="Magnuson J."/>
            <person name="Mondo S."/>
            <person name="Nolan M."/>
            <person name="Ohm R."/>
            <person name="Pangilinan J."/>
            <person name="Park H.-J."/>
            <person name="Ramirez L."/>
            <person name="Alfaro M."/>
            <person name="Sun H."/>
            <person name="Tritt A."/>
            <person name="Yoshinaga Y."/>
            <person name="Zwiers L.-H."/>
            <person name="Turgeon B."/>
            <person name="Goodwin S."/>
            <person name="Spatafora J."/>
            <person name="Crous P."/>
            <person name="Grigoriev I."/>
        </authorList>
    </citation>
    <scope>NUCLEOTIDE SEQUENCE</scope>
    <source>
        <strain evidence="1">ATCC 200398</strain>
    </source>
</reference>
<dbReference type="Proteomes" id="UP000799755">
    <property type="component" value="Unassembled WGS sequence"/>
</dbReference>
<organism evidence="1 2">
    <name type="scientific">Lindgomyces ingoldianus</name>
    <dbReference type="NCBI Taxonomy" id="673940"/>
    <lineage>
        <taxon>Eukaryota</taxon>
        <taxon>Fungi</taxon>
        <taxon>Dikarya</taxon>
        <taxon>Ascomycota</taxon>
        <taxon>Pezizomycotina</taxon>
        <taxon>Dothideomycetes</taxon>
        <taxon>Pleosporomycetidae</taxon>
        <taxon>Pleosporales</taxon>
        <taxon>Lindgomycetaceae</taxon>
        <taxon>Lindgomyces</taxon>
    </lineage>
</organism>
<gene>
    <name evidence="1" type="ORF">BDR25DRAFT_73301</name>
</gene>
<proteinExistence type="predicted"/>
<dbReference type="EMBL" id="MU003522">
    <property type="protein sequence ID" value="KAF2467106.1"/>
    <property type="molecule type" value="Genomic_DNA"/>
</dbReference>
<evidence type="ECO:0000313" key="1">
    <source>
        <dbReference type="EMBL" id="KAF2467106.1"/>
    </source>
</evidence>
<protein>
    <submittedName>
        <fullName evidence="1">Uncharacterized protein</fullName>
    </submittedName>
</protein>
<accession>A0ACB6QLT6</accession>
<comment type="caution">
    <text evidence="1">The sequence shown here is derived from an EMBL/GenBank/DDBJ whole genome shotgun (WGS) entry which is preliminary data.</text>
</comment>